<gene>
    <name evidence="9" type="ORF">GCM10010970_05150</name>
</gene>
<comment type="caution">
    <text evidence="9">The sequence shown here is derived from an EMBL/GenBank/DDBJ whole genome shotgun (WGS) entry which is preliminary data.</text>
</comment>
<feature type="domain" description="Major facilitator superfamily (MFS) profile" evidence="8">
    <location>
        <begin position="13"/>
        <end position="461"/>
    </location>
</feature>
<feature type="transmembrane region" description="Helical" evidence="7">
    <location>
        <begin position="395"/>
        <end position="415"/>
    </location>
</feature>
<evidence type="ECO:0000313" key="9">
    <source>
        <dbReference type="EMBL" id="GGP18471.1"/>
    </source>
</evidence>
<feature type="transmembrane region" description="Helical" evidence="7">
    <location>
        <begin position="137"/>
        <end position="159"/>
    </location>
</feature>
<feature type="transmembrane region" description="Helical" evidence="7">
    <location>
        <begin position="266"/>
        <end position="290"/>
    </location>
</feature>
<dbReference type="EMBL" id="BMLX01000001">
    <property type="protein sequence ID" value="GGP18471.1"/>
    <property type="molecule type" value="Genomic_DNA"/>
</dbReference>
<dbReference type="Gene3D" id="1.20.1720.10">
    <property type="entry name" value="Multidrug resistance protein D"/>
    <property type="match status" value="1"/>
</dbReference>
<evidence type="ECO:0000256" key="4">
    <source>
        <dbReference type="ARBA" id="ARBA00022692"/>
    </source>
</evidence>
<feature type="transmembrane region" description="Helical" evidence="7">
    <location>
        <begin position="226"/>
        <end position="246"/>
    </location>
</feature>
<dbReference type="PANTHER" id="PTHR42718">
    <property type="entry name" value="MAJOR FACILITATOR SUPERFAMILY MULTIDRUG TRANSPORTER MFSC"/>
    <property type="match status" value="1"/>
</dbReference>
<feature type="transmembrane region" description="Helical" evidence="7">
    <location>
        <begin position="302"/>
        <end position="320"/>
    </location>
</feature>
<proteinExistence type="predicted"/>
<dbReference type="NCBIfam" id="TIGR00711">
    <property type="entry name" value="efflux_EmrB"/>
    <property type="match status" value="1"/>
</dbReference>
<feature type="transmembrane region" description="Helical" evidence="7">
    <location>
        <begin position="359"/>
        <end position="383"/>
    </location>
</feature>
<keyword evidence="6 7" id="KW-0472">Membrane</keyword>
<dbReference type="NCBIfam" id="NF007799">
    <property type="entry name" value="PRK10504.1"/>
    <property type="match status" value="1"/>
</dbReference>
<dbReference type="InterPro" id="IPR020846">
    <property type="entry name" value="MFS_dom"/>
</dbReference>
<keyword evidence="5 7" id="KW-1133">Transmembrane helix</keyword>
<reference evidence="10" key="1">
    <citation type="journal article" date="2019" name="Int. J. Syst. Evol. Microbiol.">
        <title>The Global Catalogue of Microorganisms (GCM) 10K type strain sequencing project: providing services to taxonomists for standard genome sequencing and annotation.</title>
        <authorList>
            <consortium name="The Broad Institute Genomics Platform"/>
            <consortium name="The Broad Institute Genome Sequencing Center for Infectious Disease"/>
            <person name="Wu L."/>
            <person name="Ma J."/>
        </authorList>
    </citation>
    <scope>NUCLEOTIDE SEQUENCE [LARGE SCALE GENOMIC DNA]</scope>
    <source>
        <strain evidence="10">CGMCC 1.8859</strain>
    </source>
</reference>
<feature type="transmembrane region" description="Helical" evidence="7">
    <location>
        <begin position="435"/>
        <end position="454"/>
    </location>
</feature>
<feature type="transmembrane region" description="Helical" evidence="7">
    <location>
        <begin position="200"/>
        <end position="220"/>
    </location>
</feature>
<protein>
    <submittedName>
        <fullName evidence="9">MFS transporter</fullName>
    </submittedName>
</protein>
<keyword evidence="4 7" id="KW-0812">Transmembrane</keyword>
<dbReference type="Proteomes" id="UP000637267">
    <property type="component" value="Unassembled WGS sequence"/>
</dbReference>
<dbReference type="Gene3D" id="1.20.1250.20">
    <property type="entry name" value="MFS general substrate transporter like domains"/>
    <property type="match status" value="1"/>
</dbReference>
<feature type="transmembrane region" description="Helical" evidence="7">
    <location>
        <begin position="165"/>
        <end position="188"/>
    </location>
</feature>
<comment type="subcellular location">
    <subcellularLocation>
        <location evidence="1">Cell membrane</location>
        <topology evidence="1">Multi-pass membrane protein</topology>
    </subcellularLocation>
</comment>
<accession>A0ABQ2P5E9</accession>
<feature type="transmembrane region" description="Helical" evidence="7">
    <location>
        <begin position="104"/>
        <end position="125"/>
    </location>
</feature>
<evidence type="ECO:0000256" key="6">
    <source>
        <dbReference type="ARBA" id="ARBA00023136"/>
    </source>
</evidence>
<dbReference type="Pfam" id="PF07690">
    <property type="entry name" value="MFS_1"/>
    <property type="match status" value="1"/>
</dbReference>
<feature type="transmembrane region" description="Helical" evidence="7">
    <location>
        <begin position="78"/>
        <end position="98"/>
    </location>
</feature>
<dbReference type="RefSeq" id="WP_188702025.1">
    <property type="nucleotide sequence ID" value="NZ_BMLX01000001.1"/>
</dbReference>
<dbReference type="InterPro" id="IPR011701">
    <property type="entry name" value="MFS"/>
</dbReference>
<evidence type="ECO:0000313" key="10">
    <source>
        <dbReference type="Proteomes" id="UP000637267"/>
    </source>
</evidence>
<evidence type="ECO:0000256" key="7">
    <source>
        <dbReference type="SAM" id="Phobius"/>
    </source>
</evidence>
<keyword evidence="3" id="KW-1003">Cell membrane</keyword>
<organism evidence="9 10">
    <name type="scientific">Silvimonas iriomotensis</name>
    <dbReference type="NCBI Taxonomy" id="449662"/>
    <lineage>
        <taxon>Bacteria</taxon>
        <taxon>Pseudomonadati</taxon>
        <taxon>Pseudomonadota</taxon>
        <taxon>Betaproteobacteria</taxon>
        <taxon>Neisseriales</taxon>
        <taxon>Chitinibacteraceae</taxon>
        <taxon>Silvimonas</taxon>
    </lineage>
</organism>
<dbReference type="InterPro" id="IPR036259">
    <property type="entry name" value="MFS_trans_sf"/>
</dbReference>
<evidence type="ECO:0000259" key="8">
    <source>
        <dbReference type="PROSITE" id="PS50850"/>
    </source>
</evidence>
<evidence type="ECO:0000256" key="1">
    <source>
        <dbReference type="ARBA" id="ARBA00004651"/>
    </source>
</evidence>
<dbReference type="PROSITE" id="PS50850">
    <property type="entry name" value="MFS"/>
    <property type="match status" value="1"/>
</dbReference>
<feature type="transmembrane region" description="Helical" evidence="7">
    <location>
        <begin position="332"/>
        <end position="353"/>
    </location>
</feature>
<feature type="transmembrane region" description="Helical" evidence="7">
    <location>
        <begin position="12"/>
        <end position="31"/>
    </location>
</feature>
<sequence>MPPVLDPRTAKLLPWIVAIAFFMQMLDGTILNTALPSMAASLNESPLRMQSVVIAYLLTVALLIPASGWIADRFGTRRVFFSAILLFSIGSLLCAESPTLGFLVAARVIQGIGGALMVPVGRLVVLRAYPRSELVDVLSFVTLPGMVGPLIGPTLGGWLVEYASWHWIFLINIPVGILGCIATLKYLPDLRGPERVRFDFTGFLLFGAAMVLVSVALEGLGELHLAHARVMLLLLAGLASLAAYWLHAANHAKPIFSLMLFRTHTYAVGILGNVFARLGSGAMPFLMPLLLQVGLGFSPSQAGMTMIPTAVFAMFAKAIARRLIERLGYRRLLTINTLLLGALIASFATVGAHTPYPLLLVQLAIFGAVNSLQFTAMNTVTLIDLSEADTSSGNSLLSVVMQLSVSLGVAAAAALLQGFVAQYVHPSEGQVLESFHYTFLCVGGMSVLAAAIFLQLSPDAGRAATVVEHHAAGEM</sequence>
<dbReference type="PRINTS" id="PR01036">
    <property type="entry name" value="TCRTETB"/>
</dbReference>
<name>A0ABQ2P5E9_9NEIS</name>
<evidence type="ECO:0000256" key="2">
    <source>
        <dbReference type="ARBA" id="ARBA00022448"/>
    </source>
</evidence>
<feature type="transmembrane region" description="Helical" evidence="7">
    <location>
        <begin position="51"/>
        <end position="71"/>
    </location>
</feature>
<dbReference type="PANTHER" id="PTHR42718:SF46">
    <property type="entry name" value="BLR6921 PROTEIN"/>
    <property type="match status" value="1"/>
</dbReference>
<evidence type="ECO:0000256" key="3">
    <source>
        <dbReference type="ARBA" id="ARBA00022475"/>
    </source>
</evidence>
<keyword evidence="2" id="KW-0813">Transport</keyword>
<evidence type="ECO:0000256" key="5">
    <source>
        <dbReference type="ARBA" id="ARBA00022989"/>
    </source>
</evidence>
<dbReference type="InterPro" id="IPR004638">
    <property type="entry name" value="EmrB-like"/>
</dbReference>
<dbReference type="CDD" id="cd17503">
    <property type="entry name" value="MFS_LmrB_MDR_like"/>
    <property type="match status" value="1"/>
</dbReference>
<keyword evidence="10" id="KW-1185">Reference proteome</keyword>
<dbReference type="SUPFAM" id="SSF103473">
    <property type="entry name" value="MFS general substrate transporter"/>
    <property type="match status" value="1"/>
</dbReference>